<dbReference type="PROSITE" id="PS51664">
    <property type="entry name" value="YCAO"/>
    <property type="match status" value="1"/>
</dbReference>
<evidence type="ECO:0000313" key="2">
    <source>
        <dbReference type="EMBL" id="EER74337.1"/>
    </source>
</evidence>
<organism evidence="2 3">
    <name type="scientific">Weissella paramesenteroides ATCC 33313</name>
    <dbReference type="NCBI Taxonomy" id="585506"/>
    <lineage>
        <taxon>Bacteria</taxon>
        <taxon>Bacillati</taxon>
        <taxon>Bacillota</taxon>
        <taxon>Bacilli</taxon>
        <taxon>Lactobacillales</taxon>
        <taxon>Lactobacillaceae</taxon>
        <taxon>Weissella</taxon>
    </lineage>
</organism>
<dbReference type="STRING" id="585506.HMPREF0877_1438"/>
<dbReference type="EMBL" id="ACKU01000026">
    <property type="protein sequence ID" value="EER74337.1"/>
    <property type="molecule type" value="Genomic_DNA"/>
</dbReference>
<dbReference type="PANTHER" id="PTHR37809">
    <property type="entry name" value="RIBOSOMAL PROTEIN S12 METHYLTHIOTRANSFERASE ACCESSORY FACTOR YCAO"/>
    <property type="match status" value="1"/>
</dbReference>
<evidence type="ECO:0000313" key="3">
    <source>
        <dbReference type="Proteomes" id="UP000004528"/>
    </source>
</evidence>
<dbReference type="AlphaFoldDB" id="C5RBU2"/>
<evidence type="ECO:0000259" key="1">
    <source>
        <dbReference type="PROSITE" id="PS51664"/>
    </source>
</evidence>
<dbReference type="Pfam" id="PF02624">
    <property type="entry name" value="YcaO"/>
    <property type="match status" value="1"/>
</dbReference>
<comment type="caution">
    <text evidence="2">The sequence shown here is derived from an EMBL/GenBank/DDBJ whole genome shotgun (WGS) entry which is preliminary data.</text>
</comment>
<accession>C5RBU2</accession>
<keyword evidence="3" id="KW-1185">Reference proteome</keyword>
<feature type="domain" description="YcaO" evidence="1">
    <location>
        <begin position="43"/>
        <end position="378"/>
    </location>
</feature>
<dbReference type="RefSeq" id="WP_002827211.1">
    <property type="nucleotide sequence ID" value="NZ_GG697128.1"/>
</dbReference>
<dbReference type="Proteomes" id="UP000004528">
    <property type="component" value="Unassembled WGS sequence"/>
</dbReference>
<sequence length="378" mass="43920">MTKLINYLWHRQILAKSEKYQYRQINKPYVANFYAPDQMGIQGSHETLGNFDWVNQSKAFYEFVERTSSKSSMDVNNGKNINFEGLGFDWFVNEFQAVSRYDIATDYFSGNLRQVPYIFGHYLDERSYDGHVFRGNSNGAALGSTYKKALHSATLELVERDKLLSFWLGDRGKLILIDHQYTVIPKYVNGYYVQSFLIDAEPFQIYLVWTILVKEDSTNDEFTSFSGFGSALDIVEALETSFSEARSLQNNHLTENNISEKIKKTLSITDGIYDLNDQIYYWGSVQALREFRRMVAGIDTVTIEDIQKESVKKELMTIVEEAYQELWVLDLTDSELQELSLFSLKVFSPNAKNMYFKLNMSRLKMRENVFRPKVFPLA</sequence>
<dbReference type="Gene3D" id="3.30.1330.230">
    <property type="match status" value="1"/>
</dbReference>
<dbReference type="PANTHER" id="PTHR37809:SF1">
    <property type="entry name" value="RIBOSOMAL PROTEIN S12 METHYLTHIOTRANSFERASE ACCESSORY FACTOR YCAO"/>
    <property type="match status" value="1"/>
</dbReference>
<protein>
    <submittedName>
        <fullName evidence="2">Putative YcaO-like family</fullName>
    </submittedName>
</protein>
<proteinExistence type="predicted"/>
<name>C5RBU2_WEIPA</name>
<dbReference type="OrthoDB" id="2379922at2"/>
<dbReference type="HOGENOM" id="CLU_731479_0_0_9"/>
<reference evidence="2 3" key="1">
    <citation type="submission" date="2009-04" db="EMBL/GenBank/DDBJ databases">
        <authorList>
            <person name="Qin X."/>
            <person name="Bachman B."/>
            <person name="Battles P."/>
            <person name="Bell A."/>
            <person name="Bess C."/>
            <person name="Bickham C."/>
            <person name="Chaboub L."/>
            <person name="Chen D."/>
            <person name="Coyle M."/>
            <person name="Deiros D.R."/>
            <person name="Dinh H."/>
            <person name="Forbes L."/>
            <person name="Fowler G."/>
            <person name="Francisco L."/>
            <person name="Fu Q."/>
            <person name="Gubbala S."/>
            <person name="Hale W."/>
            <person name="Han Y."/>
            <person name="Hemphill L."/>
            <person name="Highlander S.K."/>
            <person name="Hirani K."/>
            <person name="Hogues M."/>
            <person name="Jackson L."/>
            <person name="Jakkamsetti A."/>
            <person name="Javaid M."/>
            <person name="Jiang H."/>
            <person name="Korchina V."/>
            <person name="Kovar C."/>
            <person name="Lara F."/>
            <person name="Lee S."/>
            <person name="Mata R."/>
            <person name="Mathew T."/>
            <person name="Moen C."/>
            <person name="Morales K."/>
            <person name="Munidasa M."/>
            <person name="Nazareth L."/>
            <person name="Ngo R."/>
            <person name="Nguyen L."/>
            <person name="Okwuonu G."/>
            <person name="Ongeri F."/>
            <person name="Patil S."/>
            <person name="Petrosino J."/>
            <person name="Pham C."/>
            <person name="Pham P."/>
            <person name="Pu L.-L."/>
            <person name="Puazo M."/>
            <person name="Raj R."/>
            <person name="Reid J."/>
            <person name="Rouhana J."/>
            <person name="Saada N."/>
            <person name="Shang Y."/>
            <person name="Simmons D."/>
            <person name="Thornton R."/>
            <person name="Warren J."/>
            <person name="Weissenberger G."/>
            <person name="Zhang J."/>
            <person name="Zhang L."/>
            <person name="Zhou C."/>
            <person name="Zhu D."/>
            <person name="Muzny D."/>
            <person name="Worley K."/>
            <person name="Gibbs R."/>
        </authorList>
    </citation>
    <scope>NUCLEOTIDE SEQUENCE [LARGE SCALE GENOMIC DNA]</scope>
    <source>
        <strain evidence="2 3">ATCC 33313</strain>
    </source>
</reference>
<dbReference type="InterPro" id="IPR003776">
    <property type="entry name" value="YcaO-like_dom"/>
</dbReference>
<gene>
    <name evidence="2" type="ORF">HMPREF0877_1438</name>
</gene>